<dbReference type="PANTHER" id="PTHR47331">
    <property type="entry name" value="PHD-TYPE DOMAIN-CONTAINING PROTEIN"/>
    <property type="match status" value="1"/>
</dbReference>
<name>A0AAW1KNG4_POPJA</name>
<reference evidence="1 2" key="1">
    <citation type="journal article" date="2024" name="BMC Genomics">
        <title>De novo assembly and annotation of Popillia japonica's genome with initial clues to its potential as an invasive pest.</title>
        <authorList>
            <person name="Cucini C."/>
            <person name="Boschi S."/>
            <person name="Funari R."/>
            <person name="Cardaioli E."/>
            <person name="Iannotti N."/>
            <person name="Marturano G."/>
            <person name="Paoli F."/>
            <person name="Bruttini M."/>
            <person name="Carapelli A."/>
            <person name="Frati F."/>
            <person name="Nardi F."/>
        </authorList>
    </citation>
    <scope>NUCLEOTIDE SEQUENCE [LARGE SCALE GENOMIC DNA]</scope>
    <source>
        <strain evidence="1">DMR45628</strain>
    </source>
</reference>
<keyword evidence="2" id="KW-1185">Reference proteome</keyword>
<dbReference type="EMBL" id="JASPKY010000196">
    <property type="protein sequence ID" value="KAK9721661.1"/>
    <property type="molecule type" value="Genomic_DNA"/>
</dbReference>
<gene>
    <name evidence="1" type="ORF">QE152_g20775</name>
</gene>
<dbReference type="Proteomes" id="UP001458880">
    <property type="component" value="Unassembled WGS sequence"/>
</dbReference>
<dbReference type="AlphaFoldDB" id="A0AAW1KNG4"/>
<dbReference type="SUPFAM" id="SSF56672">
    <property type="entry name" value="DNA/RNA polymerases"/>
    <property type="match status" value="1"/>
</dbReference>
<dbReference type="InterPro" id="IPR043502">
    <property type="entry name" value="DNA/RNA_pol_sf"/>
</dbReference>
<organism evidence="1 2">
    <name type="scientific">Popillia japonica</name>
    <name type="common">Japanese beetle</name>
    <dbReference type="NCBI Taxonomy" id="7064"/>
    <lineage>
        <taxon>Eukaryota</taxon>
        <taxon>Metazoa</taxon>
        <taxon>Ecdysozoa</taxon>
        <taxon>Arthropoda</taxon>
        <taxon>Hexapoda</taxon>
        <taxon>Insecta</taxon>
        <taxon>Pterygota</taxon>
        <taxon>Neoptera</taxon>
        <taxon>Endopterygota</taxon>
        <taxon>Coleoptera</taxon>
        <taxon>Polyphaga</taxon>
        <taxon>Scarabaeiformia</taxon>
        <taxon>Scarabaeidae</taxon>
        <taxon>Rutelinae</taxon>
        <taxon>Popillia</taxon>
    </lineage>
</organism>
<proteinExistence type="predicted"/>
<dbReference type="GO" id="GO:0071897">
    <property type="term" value="P:DNA biosynthetic process"/>
    <property type="evidence" value="ECO:0007669"/>
    <property type="project" value="UniProtKB-ARBA"/>
</dbReference>
<evidence type="ECO:0000313" key="1">
    <source>
        <dbReference type="EMBL" id="KAK9721661.1"/>
    </source>
</evidence>
<comment type="caution">
    <text evidence="1">The sequence shown here is derived from an EMBL/GenBank/DDBJ whole genome shotgun (WGS) entry which is preliminary data.</text>
</comment>
<sequence length="235" mass="27399">MLNQYENIQEQIEELADIEWEDSEREEFERKYFHSVGITPRFRTYTIVLTADIAKMYRQVLLDESDSRFQRILWRNDPKPPVQTYELSTVTYGTASVSYLAIRCIYQLAQEKSLEFPVGSRISSQDFYVDDLITGCNTTEEAIDIINQTTFLLSKGGFELRKWCSNKAEIFMNANVRTYIESLHLLDKENIKTLGLLWNSQRDALLYNAPEPKFNTRVTKRSILSYIASLFDPLG</sequence>
<protein>
    <recommendedName>
        <fullName evidence="3">Reverse transcriptase domain-containing protein</fullName>
    </recommendedName>
</protein>
<evidence type="ECO:0000313" key="2">
    <source>
        <dbReference type="Proteomes" id="UP001458880"/>
    </source>
</evidence>
<accession>A0AAW1KNG4</accession>
<evidence type="ECO:0008006" key="3">
    <source>
        <dbReference type="Google" id="ProtNLM"/>
    </source>
</evidence>